<dbReference type="PANTHER" id="PTHR44051">
    <property type="entry name" value="GLUTATHIONE S-TRANSFERASE-RELATED"/>
    <property type="match status" value="1"/>
</dbReference>
<dbReference type="OrthoDB" id="9811242at2"/>
<dbReference type="SFLD" id="SFLDS00019">
    <property type="entry name" value="Glutathione_Transferase_(cytos"/>
    <property type="match status" value="1"/>
</dbReference>
<evidence type="ECO:0000259" key="1">
    <source>
        <dbReference type="PROSITE" id="PS50404"/>
    </source>
</evidence>
<dbReference type="InterPro" id="IPR004045">
    <property type="entry name" value="Glutathione_S-Trfase_N"/>
</dbReference>
<dbReference type="Gene3D" id="3.40.30.10">
    <property type="entry name" value="Glutaredoxin"/>
    <property type="match status" value="1"/>
</dbReference>
<protein>
    <submittedName>
        <fullName evidence="2">Glutathione S-transferase</fullName>
    </submittedName>
</protein>
<reference evidence="2 3" key="1">
    <citation type="journal article" date="2014" name="Antonie Van Leeuwenhoek">
        <title>Hyphomonas beringensis sp. nov. and Hyphomonas chukchiensis sp. nov., isolated from surface seawater of the Bering Sea and Chukchi Sea.</title>
        <authorList>
            <person name="Li C."/>
            <person name="Lai Q."/>
            <person name="Li G."/>
            <person name="Dong C."/>
            <person name="Wang J."/>
            <person name="Liao Y."/>
            <person name="Shao Z."/>
        </authorList>
    </citation>
    <scope>NUCLEOTIDE SEQUENCE [LARGE SCALE GENOMIC DNA]</scope>
    <source>
        <strain evidence="2 3">PS728</strain>
    </source>
</reference>
<dbReference type="SUPFAM" id="SSF47616">
    <property type="entry name" value="GST C-terminal domain-like"/>
    <property type="match status" value="1"/>
</dbReference>
<dbReference type="STRING" id="1280954.HPO_08868"/>
<comment type="caution">
    <text evidence="2">The sequence shown here is derived from an EMBL/GenBank/DDBJ whole genome shotgun (WGS) entry which is preliminary data.</text>
</comment>
<accession>A0A062VGN8</accession>
<dbReference type="PATRIC" id="fig|1280954.3.peg.1796"/>
<dbReference type="FunFam" id="3.40.30.10:FF:000331">
    <property type="entry name" value="Glutathione S-transferase"/>
    <property type="match status" value="1"/>
</dbReference>
<feature type="domain" description="GST N-terminal" evidence="1">
    <location>
        <begin position="8"/>
        <end position="87"/>
    </location>
</feature>
<gene>
    <name evidence="2" type="ORF">HPO_08868</name>
</gene>
<dbReference type="Gene3D" id="1.20.1050.10">
    <property type="match status" value="1"/>
</dbReference>
<dbReference type="SFLD" id="SFLDG00358">
    <property type="entry name" value="Main_(cytGST)"/>
    <property type="match status" value="1"/>
</dbReference>
<dbReference type="RefSeq" id="WP_035597283.1">
    <property type="nucleotide sequence ID" value="NZ_ARYM01000009.1"/>
</dbReference>
<dbReference type="GO" id="GO:0016740">
    <property type="term" value="F:transferase activity"/>
    <property type="evidence" value="ECO:0007669"/>
    <property type="project" value="UniProtKB-KW"/>
</dbReference>
<sequence>MTPTITVFANSPDRGRGLARDMPVRWALEEAGRAYEVRSVSFAEMKGAAHKARQPFGQIPAYEEERLTLFESGAIVLHIAGHCPALLPAEEAARARAMAWMFAALNTVEPPVFDYSLAGVLEKEKPWHDERRALLEARIHDRLGDLSRHLGEADWLEGAFSAGDLMMISVLRRLNSTGLLEAWPAIAAYVARGESRPAFTRAFDAQRALFTQSQAQQAQPLKESDTA</sequence>
<keyword evidence="3" id="KW-1185">Reference proteome</keyword>
<proteinExistence type="predicted"/>
<name>A0A062VGN8_9PROT</name>
<dbReference type="InterPro" id="IPR036249">
    <property type="entry name" value="Thioredoxin-like_sf"/>
</dbReference>
<dbReference type="Proteomes" id="UP000027100">
    <property type="component" value="Unassembled WGS sequence"/>
</dbReference>
<keyword evidence="2" id="KW-0808">Transferase</keyword>
<dbReference type="PROSITE" id="PS50404">
    <property type="entry name" value="GST_NTER"/>
    <property type="match status" value="1"/>
</dbReference>
<dbReference type="InterPro" id="IPR040079">
    <property type="entry name" value="Glutathione_S-Trfase"/>
</dbReference>
<dbReference type="EMBL" id="ARYM01000009">
    <property type="protein sequence ID" value="KCZ98654.1"/>
    <property type="molecule type" value="Genomic_DNA"/>
</dbReference>
<dbReference type="Pfam" id="PF02798">
    <property type="entry name" value="GST_N"/>
    <property type="match status" value="1"/>
</dbReference>
<organism evidence="2 3">
    <name type="scientific">Hyphomonas polymorpha PS728</name>
    <dbReference type="NCBI Taxonomy" id="1280954"/>
    <lineage>
        <taxon>Bacteria</taxon>
        <taxon>Pseudomonadati</taxon>
        <taxon>Pseudomonadota</taxon>
        <taxon>Alphaproteobacteria</taxon>
        <taxon>Hyphomonadales</taxon>
        <taxon>Hyphomonadaceae</taxon>
        <taxon>Hyphomonas</taxon>
    </lineage>
</organism>
<dbReference type="CDD" id="cd03046">
    <property type="entry name" value="GST_N_GTT1_like"/>
    <property type="match status" value="1"/>
</dbReference>
<dbReference type="AlphaFoldDB" id="A0A062VGN8"/>
<evidence type="ECO:0000313" key="2">
    <source>
        <dbReference type="EMBL" id="KCZ98654.1"/>
    </source>
</evidence>
<dbReference type="eggNOG" id="COG0625">
    <property type="taxonomic scope" value="Bacteria"/>
</dbReference>
<dbReference type="CDD" id="cd03207">
    <property type="entry name" value="GST_C_8"/>
    <property type="match status" value="1"/>
</dbReference>
<evidence type="ECO:0000313" key="3">
    <source>
        <dbReference type="Proteomes" id="UP000027100"/>
    </source>
</evidence>
<dbReference type="PANTHER" id="PTHR44051:SF8">
    <property type="entry name" value="GLUTATHIONE S-TRANSFERASE GSTA"/>
    <property type="match status" value="1"/>
</dbReference>
<dbReference type="SUPFAM" id="SSF52833">
    <property type="entry name" value="Thioredoxin-like"/>
    <property type="match status" value="1"/>
</dbReference>
<dbReference type="InterPro" id="IPR036282">
    <property type="entry name" value="Glutathione-S-Trfase_C_sf"/>
</dbReference>